<keyword evidence="2" id="KW-0539">Nucleus</keyword>
<evidence type="ECO:0000256" key="3">
    <source>
        <dbReference type="SAM" id="MobiDB-lite"/>
    </source>
</evidence>
<dbReference type="CDD" id="cd12148">
    <property type="entry name" value="fungal_TF_MHR"/>
    <property type="match status" value="1"/>
</dbReference>
<dbReference type="PANTHER" id="PTHR46910">
    <property type="entry name" value="TRANSCRIPTION FACTOR PDR1"/>
    <property type="match status" value="1"/>
</dbReference>
<evidence type="ECO:0000256" key="2">
    <source>
        <dbReference type="ARBA" id="ARBA00023242"/>
    </source>
</evidence>
<dbReference type="Pfam" id="PF00172">
    <property type="entry name" value="Zn_clus"/>
    <property type="match status" value="1"/>
</dbReference>
<feature type="compositionally biased region" description="Polar residues" evidence="3">
    <location>
        <begin position="36"/>
        <end position="71"/>
    </location>
</feature>
<keyword evidence="1" id="KW-0479">Metal-binding</keyword>
<feature type="compositionally biased region" description="Polar residues" evidence="3">
    <location>
        <begin position="684"/>
        <end position="696"/>
    </location>
</feature>
<dbReference type="InterPro" id="IPR036864">
    <property type="entry name" value="Zn2-C6_fun-type_DNA-bd_sf"/>
</dbReference>
<dbReference type="EMBL" id="ML119124">
    <property type="protein sequence ID" value="RPB13184.1"/>
    <property type="molecule type" value="Genomic_DNA"/>
</dbReference>
<name>A0A3N4KRF5_9PEZI</name>
<feature type="compositionally biased region" description="Polar residues" evidence="3">
    <location>
        <begin position="704"/>
        <end position="713"/>
    </location>
</feature>
<dbReference type="GO" id="GO:0006351">
    <property type="term" value="P:DNA-templated transcription"/>
    <property type="evidence" value="ECO:0007669"/>
    <property type="project" value="InterPro"/>
</dbReference>
<dbReference type="STRING" id="1392247.A0A3N4KRF5"/>
<dbReference type="PROSITE" id="PS00463">
    <property type="entry name" value="ZN2_CY6_FUNGAL_1"/>
    <property type="match status" value="1"/>
</dbReference>
<evidence type="ECO:0000256" key="1">
    <source>
        <dbReference type="ARBA" id="ARBA00022723"/>
    </source>
</evidence>
<dbReference type="GO" id="GO:0003677">
    <property type="term" value="F:DNA binding"/>
    <property type="evidence" value="ECO:0007669"/>
    <property type="project" value="InterPro"/>
</dbReference>
<feature type="compositionally biased region" description="Low complexity" evidence="3">
    <location>
        <begin position="80"/>
        <end position="100"/>
    </location>
</feature>
<dbReference type="InParanoid" id="A0A3N4KRF5"/>
<dbReference type="GO" id="GO:0000981">
    <property type="term" value="F:DNA-binding transcription factor activity, RNA polymerase II-specific"/>
    <property type="evidence" value="ECO:0007669"/>
    <property type="project" value="InterPro"/>
</dbReference>
<reference evidence="5 6" key="1">
    <citation type="journal article" date="2018" name="Nat. Ecol. Evol.">
        <title>Pezizomycetes genomes reveal the molecular basis of ectomycorrhizal truffle lifestyle.</title>
        <authorList>
            <person name="Murat C."/>
            <person name="Payen T."/>
            <person name="Noel B."/>
            <person name="Kuo A."/>
            <person name="Morin E."/>
            <person name="Chen J."/>
            <person name="Kohler A."/>
            <person name="Krizsan K."/>
            <person name="Balestrini R."/>
            <person name="Da Silva C."/>
            <person name="Montanini B."/>
            <person name="Hainaut M."/>
            <person name="Levati E."/>
            <person name="Barry K.W."/>
            <person name="Belfiori B."/>
            <person name="Cichocki N."/>
            <person name="Clum A."/>
            <person name="Dockter R.B."/>
            <person name="Fauchery L."/>
            <person name="Guy J."/>
            <person name="Iotti M."/>
            <person name="Le Tacon F."/>
            <person name="Lindquist E.A."/>
            <person name="Lipzen A."/>
            <person name="Malagnac F."/>
            <person name="Mello A."/>
            <person name="Molinier V."/>
            <person name="Miyauchi S."/>
            <person name="Poulain J."/>
            <person name="Riccioni C."/>
            <person name="Rubini A."/>
            <person name="Sitrit Y."/>
            <person name="Splivallo R."/>
            <person name="Traeger S."/>
            <person name="Wang M."/>
            <person name="Zifcakova L."/>
            <person name="Wipf D."/>
            <person name="Zambonelli A."/>
            <person name="Paolocci F."/>
            <person name="Nowrousian M."/>
            <person name="Ottonello S."/>
            <person name="Baldrian P."/>
            <person name="Spatafora J.W."/>
            <person name="Henrissat B."/>
            <person name="Nagy L.G."/>
            <person name="Aury J.M."/>
            <person name="Wincker P."/>
            <person name="Grigoriev I.V."/>
            <person name="Bonfante P."/>
            <person name="Martin F.M."/>
        </authorList>
    </citation>
    <scope>NUCLEOTIDE SEQUENCE [LARGE SCALE GENOMIC DNA]</scope>
    <source>
        <strain evidence="5 6">CCBAS932</strain>
    </source>
</reference>
<evidence type="ECO:0000313" key="5">
    <source>
        <dbReference type="EMBL" id="RPB13184.1"/>
    </source>
</evidence>
<dbReference type="InterPro" id="IPR001138">
    <property type="entry name" value="Zn2Cys6_DnaBD"/>
</dbReference>
<dbReference type="PROSITE" id="PS50048">
    <property type="entry name" value="ZN2_CY6_FUNGAL_2"/>
    <property type="match status" value="1"/>
</dbReference>
<keyword evidence="6" id="KW-1185">Reference proteome</keyword>
<feature type="region of interest" description="Disordered" evidence="3">
    <location>
        <begin position="174"/>
        <end position="213"/>
    </location>
</feature>
<dbReference type="Proteomes" id="UP000277580">
    <property type="component" value="Unassembled WGS sequence"/>
</dbReference>
<protein>
    <recommendedName>
        <fullName evidence="4">Zn(2)-C6 fungal-type domain-containing protein</fullName>
    </recommendedName>
</protein>
<dbReference type="Gene3D" id="4.10.240.10">
    <property type="entry name" value="Zn(2)-C6 fungal-type DNA-binding domain"/>
    <property type="match status" value="1"/>
</dbReference>
<dbReference type="PANTHER" id="PTHR46910:SF1">
    <property type="entry name" value="MISCELLANEOUS ZN(II)2CYS6 TRANSCRIPTION FACTOR (EUROFUNG)-RELATED"/>
    <property type="match status" value="1"/>
</dbReference>
<feature type="compositionally biased region" description="Low complexity" evidence="3">
    <location>
        <begin position="185"/>
        <end position="199"/>
    </location>
</feature>
<dbReference type="GO" id="GO:0008270">
    <property type="term" value="F:zinc ion binding"/>
    <property type="evidence" value="ECO:0007669"/>
    <property type="project" value="InterPro"/>
</dbReference>
<feature type="domain" description="Zn(2)-C6 fungal-type" evidence="4">
    <location>
        <begin position="111"/>
        <end position="142"/>
    </location>
</feature>
<organism evidence="5 6">
    <name type="scientific">Morchella conica CCBAS932</name>
    <dbReference type="NCBI Taxonomy" id="1392247"/>
    <lineage>
        <taxon>Eukaryota</taxon>
        <taxon>Fungi</taxon>
        <taxon>Dikarya</taxon>
        <taxon>Ascomycota</taxon>
        <taxon>Pezizomycotina</taxon>
        <taxon>Pezizomycetes</taxon>
        <taxon>Pezizales</taxon>
        <taxon>Morchellaceae</taxon>
        <taxon>Morchella</taxon>
    </lineage>
</organism>
<dbReference type="SMART" id="SM00066">
    <property type="entry name" value="GAL4"/>
    <property type="match status" value="1"/>
</dbReference>
<evidence type="ECO:0000313" key="6">
    <source>
        <dbReference type="Proteomes" id="UP000277580"/>
    </source>
</evidence>
<accession>A0A3N4KRF5</accession>
<gene>
    <name evidence="5" type="ORF">P167DRAFT_486690</name>
</gene>
<feature type="region of interest" description="Disordered" evidence="3">
    <location>
        <begin position="684"/>
        <end position="713"/>
    </location>
</feature>
<dbReference type="InterPro" id="IPR050987">
    <property type="entry name" value="AtrR-like"/>
</dbReference>
<dbReference type="SUPFAM" id="SSF57701">
    <property type="entry name" value="Zn2/Cys6 DNA-binding domain"/>
    <property type="match status" value="1"/>
</dbReference>
<dbReference type="Pfam" id="PF04082">
    <property type="entry name" value="Fungal_trans"/>
    <property type="match status" value="1"/>
</dbReference>
<dbReference type="AlphaFoldDB" id="A0A3N4KRF5"/>
<dbReference type="InterPro" id="IPR007219">
    <property type="entry name" value="XnlR_reg_dom"/>
</dbReference>
<feature type="region of interest" description="Disordered" evidence="3">
    <location>
        <begin position="749"/>
        <end position="776"/>
    </location>
</feature>
<feature type="region of interest" description="Disordered" evidence="3">
    <location>
        <begin position="1"/>
        <end position="114"/>
    </location>
</feature>
<dbReference type="OrthoDB" id="2110361at2759"/>
<evidence type="ECO:0000259" key="4">
    <source>
        <dbReference type="PROSITE" id="PS50048"/>
    </source>
</evidence>
<dbReference type="CDD" id="cd00067">
    <property type="entry name" value="GAL4"/>
    <property type="match status" value="1"/>
</dbReference>
<dbReference type="SMART" id="SM00906">
    <property type="entry name" value="Fungal_trans"/>
    <property type="match status" value="1"/>
</dbReference>
<proteinExistence type="predicted"/>
<sequence>MEDRMSMRHQSFQGQPSLPHPHSQANGMRLYDPGMNPSSIPVHNSGQTQHMSLSTNHGAYPQYNHSASVSPGPSRDAQMPSPSSGPPHHSSGQSLNAAQKRAYRQRRKDPSCDACRERKVKCDATDVNSCSECASRNVKCQFTKETNRRMSSIKQVQDLEKQLAAAREQIRKLQATNGHPKENADSNNNDIVSDISINVPDVNSSPQRRPRPPVIQDMSVRSHVRNYSRGIFKPPPPYRQVGTQSNFSPPLPELPPQPIVDHILAQYYQTIHSIIPILHWPQFVQRYDDVRKRGDLSNVPPSWASTLFAVFACGLLYTADPAIKAKYPDNGRQFIAYSRQLTDLFNDEFTIDHARSALLTSIYLTELNCKSAAWTWLGSTVRIAQDIGLHRESGPWPVVEGEMRRRVWWGIYVWDRLLSVELGRVLLIEDTDCDISLPCALDDHFIYDSGLLVPPGSQQQPANFLLTTIHVVRLISPLLRSLQSPVVSTPNLGCFDAHFKTCLSAFPVNCHLNQPQPLEPRHLSPIFHLQNCRLVLHRHNLSTLCSPEVRSAAIDSCVTAAKDTVNFLSRAMQFQPSDRFDSSTGAQNLIASCATTMLCTHVWRCALFLCFRGLFTDALVCVQVSKIIGDVRDVNIACGRNLYGFLRMLSEKLANGVNLEQDEGMMALVSGDVQGSTESSWVWNGSETGQALNGTSPRHDHPHNSGNEYPITSGNAEITTALSPEESNDWGGWEYIERMLHRLNSERMAREHAQQQQLAPGPWNGVSGRSTPVPNASSSRIAIANII</sequence>
<dbReference type="SMR" id="A0A3N4KRF5"/>